<dbReference type="GO" id="GO:0006108">
    <property type="term" value="P:malate metabolic process"/>
    <property type="evidence" value="ECO:0007669"/>
    <property type="project" value="TreeGrafter"/>
</dbReference>
<comment type="cofactor">
    <cofactor evidence="7">
        <name>Mg(2+)</name>
        <dbReference type="ChEBI" id="CHEBI:18420"/>
    </cofactor>
    <cofactor evidence="7">
        <name>Mn(2+)</name>
        <dbReference type="ChEBI" id="CHEBI:29035"/>
    </cofactor>
    <text evidence="7">Divalent metal cations. Prefers magnesium or manganese.</text>
</comment>
<dbReference type="GeneID" id="41976587"/>
<evidence type="ECO:0000256" key="3">
    <source>
        <dbReference type="ARBA" id="ARBA00022723"/>
    </source>
</evidence>
<comment type="similarity">
    <text evidence="2">Belongs to the malic enzymes family.</text>
</comment>
<dbReference type="PANTHER" id="PTHR23406:SF32">
    <property type="entry name" value="NADP-DEPENDENT MALIC ENZYME"/>
    <property type="match status" value="1"/>
</dbReference>
<organism evidence="10 11">
    <name type="scientific">Thyridium curvatum</name>
    <dbReference type="NCBI Taxonomy" id="1093900"/>
    <lineage>
        <taxon>Eukaryota</taxon>
        <taxon>Fungi</taxon>
        <taxon>Dikarya</taxon>
        <taxon>Ascomycota</taxon>
        <taxon>Pezizomycotina</taxon>
        <taxon>Sordariomycetes</taxon>
        <taxon>Sordariomycetidae</taxon>
        <taxon>Thyridiales</taxon>
        <taxon>Thyridiaceae</taxon>
        <taxon>Thyridium</taxon>
    </lineage>
</organism>
<dbReference type="SUPFAM" id="SSF53223">
    <property type="entry name" value="Aminoacid dehydrogenase-like, N-terminal domain"/>
    <property type="match status" value="1"/>
</dbReference>
<dbReference type="Pfam" id="PF00390">
    <property type="entry name" value="malic"/>
    <property type="match status" value="1"/>
</dbReference>
<dbReference type="InterPro" id="IPR012301">
    <property type="entry name" value="Malic_N_dom"/>
</dbReference>
<dbReference type="Proteomes" id="UP000319257">
    <property type="component" value="Unassembled WGS sequence"/>
</dbReference>
<dbReference type="InterPro" id="IPR046346">
    <property type="entry name" value="Aminoacid_DH-like_N_sf"/>
</dbReference>
<proteinExistence type="inferred from homology"/>
<dbReference type="InParanoid" id="A0A507AQH7"/>
<evidence type="ECO:0000256" key="1">
    <source>
        <dbReference type="ARBA" id="ARBA00001936"/>
    </source>
</evidence>
<accession>A0A507AQH7</accession>
<dbReference type="PRINTS" id="PR00072">
    <property type="entry name" value="MALOXRDTASE"/>
</dbReference>
<evidence type="ECO:0000256" key="5">
    <source>
        <dbReference type="PIRSR" id="PIRSR000106-1"/>
    </source>
</evidence>
<dbReference type="SMART" id="SM00919">
    <property type="entry name" value="Malic_M"/>
    <property type="match status" value="1"/>
</dbReference>
<feature type="domain" description="Malic enzyme N-terminal" evidence="9">
    <location>
        <begin position="112"/>
        <end position="292"/>
    </location>
</feature>
<evidence type="ECO:0000256" key="7">
    <source>
        <dbReference type="PIRSR" id="PIRSR000106-3"/>
    </source>
</evidence>
<dbReference type="AlphaFoldDB" id="A0A507AQH7"/>
<dbReference type="OrthoDB" id="5365701at2759"/>
<gene>
    <name evidence="10" type="ORF">E0L32_009140</name>
</gene>
<feature type="binding site" evidence="7">
    <location>
        <position position="301"/>
    </location>
    <ligand>
        <name>a divalent metal cation</name>
        <dbReference type="ChEBI" id="CHEBI:60240"/>
    </ligand>
</feature>
<dbReference type="GO" id="GO:0046872">
    <property type="term" value="F:metal ion binding"/>
    <property type="evidence" value="ECO:0007669"/>
    <property type="project" value="UniProtKB-KW"/>
</dbReference>
<evidence type="ECO:0000259" key="8">
    <source>
        <dbReference type="SMART" id="SM00919"/>
    </source>
</evidence>
<feature type="binding site" evidence="7">
    <location>
        <position position="278"/>
    </location>
    <ligand>
        <name>a divalent metal cation</name>
        <dbReference type="ChEBI" id="CHEBI:60240"/>
    </ligand>
</feature>
<evidence type="ECO:0000256" key="2">
    <source>
        <dbReference type="ARBA" id="ARBA00008785"/>
    </source>
</evidence>
<name>A0A507AQH7_9PEZI</name>
<comment type="cofactor">
    <cofactor evidence="1">
        <name>Mn(2+)</name>
        <dbReference type="ChEBI" id="CHEBI:29035"/>
    </cofactor>
</comment>
<dbReference type="InterPro" id="IPR001891">
    <property type="entry name" value="Malic_OxRdtase"/>
</dbReference>
<dbReference type="Pfam" id="PF03949">
    <property type="entry name" value="Malic_M"/>
    <property type="match status" value="1"/>
</dbReference>
<dbReference type="PIRSF" id="PIRSF000106">
    <property type="entry name" value="ME"/>
    <property type="match status" value="1"/>
</dbReference>
<evidence type="ECO:0000313" key="11">
    <source>
        <dbReference type="Proteomes" id="UP000319257"/>
    </source>
</evidence>
<dbReference type="InterPro" id="IPR012302">
    <property type="entry name" value="Malic_NAD-bd"/>
</dbReference>
<evidence type="ECO:0000259" key="9">
    <source>
        <dbReference type="SMART" id="SM01274"/>
    </source>
</evidence>
<dbReference type="NCBIfam" id="NF010052">
    <property type="entry name" value="PRK13529.1"/>
    <property type="match status" value="1"/>
</dbReference>
<feature type="active site" description="Proton donor" evidence="5">
    <location>
        <position position="135"/>
    </location>
</feature>
<dbReference type="STRING" id="1093900.A0A507AQH7"/>
<feature type="binding site" evidence="6">
    <location>
        <position position="188"/>
    </location>
    <ligand>
        <name>(S)-malate</name>
        <dbReference type="ChEBI" id="CHEBI:15589"/>
    </ligand>
</feature>
<keyword evidence="3 7" id="KW-0479">Metal-binding</keyword>
<evidence type="ECO:0000256" key="4">
    <source>
        <dbReference type="ARBA" id="ARBA00023002"/>
    </source>
</evidence>
<dbReference type="GO" id="GO:0004471">
    <property type="term" value="F:malate dehydrogenase (decarboxylating) (NAD+) activity"/>
    <property type="evidence" value="ECO:0007669"/>
    <property type="project" value="TreeGrafter"/>
</dbReference>
<dbReference type="SMART" id="SM01274">
    <property type="entry name" value="malic"/>
    <property type="match status" value="1"/>
</dbReference>
<reference evidence="10 11" key="1">
    <citation type="submission" date="2019-06" db="EMBL/GenBank/DDBJ databases">
        <title>Draft genome sequence of the filamentous fungus Phialemoniopsis curvata isolated from diesel fuel.</title>
        <authorList>
            <person name="Varaljay V.A."/>
            <person name="Lyon W.J."/>
            <person name="Crouch A.L."/>
            <person name="Drake C.E."/>
            <person name="Hollomon J.M."/>
            <person name="Nadeau L.J."/>
            <person name="Nunn H.S."/>
            <person name="Stevenson B.S."/>
            <person name="Bojanowski C.L."/>
            <person name="Crookes-Goodson W.J."/>
        </authorList>
    </citation>
    <scope>NUCLEOTIDE SEQUENCE [LARGE SCALE GENOMIC DNA]</scope>
    <source>
        <strain evidence="10 11">D216</strain>
    </source>
</reference>
<feature type="binding site" evidence="7">
    <location>
        <position position="277"/>
    </location>
    <ligand>
        <name>a divalent metal cation</name>
        <dbReference type="ChEBI" id="CHEBI:60240"/>
    </ligand>
</feature>
<dbReference type="CDD" id="cd05312">
    <property type="entry name" value="NAD_bind_1_malic_enz"/>
    <property type="match status" value="1"/>
</dbReference>
<dbReference type="GO" id="GO:0005739">
    <property type="term" value="C:mitochondrion"/>
    <property type="evidence" value="ECO:0007669"/>
    <property type="project" value="TreeGrafter"/>
</dbReference>
<evidence type="ECO:0008006" key="12">
    <source>
        <dbReference type="Google" id="ProtNLM"/>
    </source>
</evidence>
<feature type="binding site" evidence="6">
    <location>
        <position position="450"/>
    </location>
    <ligand>
        <name>(S)-malate</name>
        <dbReference type="ChEBI" id="CHEBI:15589"/>
    </ligand>
</feature>
<dbReference type="EMBL" id="SKBQ01000064">
    <property type="protein sequence ID" value="TPX09667.1"/>
    <property type="molecule type" value="Genomic_DNA"/>
</dbReference>
<protein>
    <recommendedName>
        <fullName evidence="12">NADP-dependent malic enzyme</fullName>
    </recommendedName>
</protein>
<dbReference type="SUPFAM" id="SSF51735">
    <property type="entry name" value="NAD(P)-binding Rossmann-fold domains"/>
    <property type="match status" value="1"/>
</dbReference>
<dbReference type="RefSeq" id="XP_030991378.1">
    <property type="nucleotide sequence ID" value="XM_031144072.1"/>
</dbReference>
<feature type="binding site" evidence="6">
    <location>
        <position position="498"/>
    </location>
    <ligand>
        <name>(S)-malate</name>
        <dbReference type="ChEBI" id="CHEBI:15589"/>
    </ligand>
</feature>
<feature type="domain" description="Malic enzyme NAD-binding" evidence="8">
    <location>
        <begin position="302"/>
        <end position="567"/>
    </location>
</feature>
<evidence type="ECO:0000313" key="10">
    <source>
        <dbReference type="EMBL" id="TPX09667.1"/>
    </source>
</evidence>
<dbReference type="GO" id="GO:0051287">
    <property type="term" value="F:NAD binding"/>
    <property type="evidence" value="ECO:0007669"/>
    <property type="project" value="InterPro"/>
</dbReference>
<comment type="caution">
    <text evidence="10">The sequence shown here is derived from an EMBL/GenBank/DDBJ whole genome shotgun (WGS) entry which is preliminary data.</text>
</comment>
<dbReference type="Gene3D" id="3.40.50.10380">
    <property type="entry name" value="Malic enzyme, N-terminal domain"/>
    <property type="match status" value="1"/>
</dbReference>
<dbReference type="FunFam" id="3.40.50.720:FF:000182">
    <property type="entry name" value="NAD-dependent malic enzyme"/>
    <property type="match status" value="1"/>
</dbReference>
<dbReference type="PANTHER" id="PTHR23406">
    <property type="entry name" value="MALIC ENZYME-RELATED"/>
    <property type="match status" value="1"/>
</dbReference>
<sequence length="611" mass="68379">MSSVDIFAIEEAMKAQSLDQLRGYAQNSYAEVQQMSTTEYVPKHQALGYQVLREPLWNKGLAFTPEERVTKNLTGLLPHVMENLNTQCERSMKMIRTRQTNIDKYLYLSSIKHENVDLFYRLLMDNARELMPLVYTPTIGDVCLQYSTLYTRPEALYISIKQRKSIRTILRNWPHPAPEICVVTDGSRILGLGDLGVNGVGIPIGKLALYTAAAGIHPEKTLPIVLDCGTANEANLKDPLYLGLRSKRISVAEQEEFMDEFMEAAVDVFPNMVVQFEDFESEKAFNYLDKYRNSYKCFNDDIQGTGAVVLGGYIGAVNLSGVPLEEQRLVFMGAGSAGVGVAKQLVEYYTRRGLSEQAAKDKFWLVDTKGLVTRDRGDKLAEHKKYFARTDNNGRQFRTLEEVIEYVKPSALVGLTATFGVFTESVVRALKASVDAGGLGRRPILFPLSNPLIKAECTFEQAINWTEGTAIFASGSPFSPYTVKAADQAITYHPNQGNNVYVFPGIGLGAILAKASRVTDDMIYTSAEALANCLNAEEIHKGLIYPRIERVREASVIVAREVMKAARRDGVSELPEAQWQEWEEWGDVALTKFIKHRIYDPFPEARPHAHI</sequence>
<keyword evidence="11" id="KW-1185">Reference proteome</keyword>
<keyword evidence="4" id="KW-0560">Oxidoreductase</keyword>
<evidence type="ECO:0000256" key="6">
    <source>
        <dbReference type="PIRSR" id="PIRSR000106-2"/>
    </source>
</evidence>
<feature type="active site" description="Proton acceptor" evidence="5">
    <location>
        <position position="206"/>
    </location>
</feature>
<dbReference type="Gene3D" id="3.40.50.720">
    <property type="entry name" value="NAD(P)-binding Rossmann-like Domain"/>
    <property type="match status" value="1"/>
</dbReference>
<dbReference type="InterPro" id="IPR037062">
    <property type="entry name" value="Malic_N_dom_sf"/>
</dbReference>
<dbReference type="InterPro" id="IPR036291">
    <property type="entry name" value="NAD(P)-bd_dom_sf"/>
</dbReference>